<proteinExistence type="predicted"/>
<protein>
    <submittedName>
        <fullName evidence="1">Uncharacterized protein</fullName>
    </submittedName>
</protein>
<evidence type="ECO:0000313" key="1">
    <source>
        <dbReference type="EMBL" id="NHB88478.1"/>
    </source>
</evidence>
<comment type="caution">
    <text evidence="1">The sequence shown here is derived from an EMBL/GenBank/DDBJ whole genome shotgun (WGS) entry which is preliminary data.</text>
</comment>
<reference evidence="1 2" key="1">
    <citation type="submission" date="2018-02" db="EMBL/GenBank/DDBJ databases">
        <authorList>
            <person name="Machado R.A."/>
        </authorList>
    </citation>
    <scope>NUCLEOTIDE SEQUENCE [LARGE SCALE GENOMIC DNA]</scope>
    <source>
        <strain evidence="1 2">T327</strain>
    </source>
</reference>
<sequence>MGFDIENELRRAFEQKNDFDMRVQEAHRVSASAVKRSVSDVADMAVDIAETIGLGMRRELYYRLSPYFEGYEDVHDKKKEDERMYLNLGELKKC</sequence>
<evidence type="ECO:0000313" key="2">
    <source>
        <dbReference type="Proteomes" id="UP000697802"/>
    </source>
</evidence>
<dbReference type="Proteomes" id="UP000697802">
    <property type="component" value="Unassembled WGS sequence"/>
</dbReference>
<gene>
    <name evidence="1" type="ORF">C5471_12465</name>
</gene>
<dbReference type="EMBL" id="PUJU01000023">
    <property type="protein sequence ID" value="NHB88478.1"/>
    <property type="molecule type" value="Genomic_DNA"/>
</dbReference>
<dbReference type="RefSeq" id="WP_133814372.1">
    <property type="nucleotide sequence ID" value="NZ_CAWPIF010000023.1"/>
</dbReference>
<accession>A0ABX0GJQ9</accession>
<keyword evidence="2" id="KW-1185">Reference proteome</keyword>
<name>A0ABX0GJQ9_9GAMM</name>
<organism evidence="1 2">
    <name type="scientific">Photorhabdus tasmaniensis</name>
    <dbReference type="NCBI Taxonomy" id="1004159"/>
    <lineage>
        <taxon>Bacteria</taxon>
        <taxon>Pseudomonadati</taxon>
        <taxon>Pseudomonadota</taxon>
        <taxon>Gammaproteobacteria</taxon>
        <taxon>Enterobacterales</taxon>
        <taxon>Morganellaceae</taxon>
        <taxon>Photorhabdus</taxon>
    </lineage>
</organism>